<dbReference type="InterPro" id="IPR000568">
    <property type="entry name" value="ATP_synth_F0_asu"/>
</dbReference>
<evidence type="ECO:0000256" key="10">
    <source>
        <dbReference type="ARBA" id="ARBA00023136"/>
    </source>
</evidence>
<feature type="transmembrane region" description="Helical" evidence="12">
    <location>
        <begin position="208"/>
        <end position="231"/>
    </location>
</feature>
<dbReference type="NCBIfam" id="TIGR01131">
    <property type="entry name" value="ATP_synt_6_or_A"/>
    <property type="match status" value="1"/>
</dbReference>
<dbReference type="GO" id="GO:0045259">
    <property type="term" value="C:proton-transporting ATP synthase complex"/>
    <property type="evidence" value="ECO:0007669"/>
    <property type="project" value="UniProtKB-KW"/>
</dbReference>
<accession>A0A3B0VPM2</accession>
<evidence type="ECO:0000256" key="1">
    <source>
        <dbReference type="ARBA" id="ARBA00004141"/>
    </source>
</evidence>
<dbReference type="GO" id="GO:0046933">
    <property type="term" value="F:proton-transporting ATP synthase activity, rotational mechanism"/>
    <property type="evidence" value="ECO:0007669"/>
    <property type="project" value="TreeGrafter"/>
</dbReference>
<keyword evidence="8 12" id="KW-1133">Transmembrane helix</keyword>
<dbReference type="GO" id="GO:0042777">
    <property type="term" value="P:proton motive force-driven plasma membrane ATP synthesis"/>
    <property type="evidence" value="ECO:0007669"/>
    <property type="project" value="TreeGrafter"/>
</dbReference>
<evidence type="ECO:0000256" key="9">
    <source>
        <dbReference type="ARBA" id="ARBA00023065"/>
    </source>
</evidence>
<keyword evidence="4" id="KW-1003">Cell membrane</keyword>
<dbReference type="PROSITE" id="PS00449">
    <property type="entry name" value="ATPASE_A"/>
    <property type="match status" value="1"/>
</dbReference>
<keyword evidence="13" id="KW-0378">Hydrolase</keyword>
<dbReference type="Gene3D" id="1.20.120.220">
    <property type="entry name" value="ATP synthase, F0 complex, subunit A"/>
    <property type="match status" value="1"/>
</dbReference>
<dbReference type="CDD" id="cd00310">
    <property type="entry name" value="ATP-synt_Fo_a_6"/>
    <property type="match status" value="1"/>
</dbReference>
<dbReference type="AlphaFoldDB" id="A0A3B0VPM2"/>
<evidence type="ECO:0000256" key="2">
    <source>
        <dbReference type="ARBA" id="ARBA00006810"/>
    </source>
</evidence>
<feature type="transmembrane region" description="Helical" evidence="12">
    <location>
        <begin position="251"/>
        <end position="277"/>
    </location>
</feature>
<evidence type="ECO:0000256" key="8">
    <source>
        <dbReference type="ARBA" id="ARBA00022989"/>
    </source>
</evidence>
<proteinExistence type="inferred from homology"/>
<protein>
    <submittedName>
        <fullName evidence="13">ATP synthase F0 sector subunit a</fullName>
        <ecNumber evidence="13">3.6.3.14</ecNumber>
    </submittedName>
</protein>
<dbReference type="SUPFAM" id="SSF81336">
    <property type="entry name" value="F1F0 ATP synthase subunit A"/>
    <property type="match status" value="1"/>
</dbReference>
<evidence type="ECO:0000256" key="12">
    <source>
        <dbReference type="SAM" id="Phobius"/>
    </source>
</evidence>
<evidence type="ECO:0000256" key="6">
    <source>
        <dbReference type="ARBA" id="ARBA00022692"/>
    </source>
</evidence>
<keyword evidence="10 12" id="KW-0472">Membrane</keyword>
<evidence type="ECO:0000256" key="3">
    <source>
        <dbReference type="ARBA" id="ARBA00022448"/>
    </source>
</evidence>
<keyword evidence="3" id="KW-0813">Transport</keyword>
<feature type="transmembrane region" description="Helical" evidence="12">
    <location>
        <begin position="92"/>
        <end position="110"/>
    </location>
</feature>
<gene>
    <name evidence="13" type="ORF">MNBD_GAMMA01-673</name>
</gene>
<dbReference type="GO" id="GO:0005886">
    <property type="term" value="C:plasma membrane"/>
    <property type="evidence" value="ECO:0007669"/>
    <property type="project" value="TreeGrafter"/>
</dbReference>
<dbReference type="InterPro" id="IPR023011">
    <property type="entry name" value="ATP_synth_F0_asu_AS"/>
</dbReference>
<evidence type="ECO:0000256" key="5">
    <source>
        <dbReference type="ARBA" id="ARBA00022547"/>
    </source>
</evidence>
<dbReference type="PANTHER" id="PTHR42823">
    <property type="entry name" value="ATP SYNTHASE SUBUNIT A, CHLOROPLASTIC"/>
    <property type="match status" value="1"/>
</dbReference>
<sequence>MSEGAAGGIGGYIKHHLQNSTVEVVENSTFWTINTDSVFYSIMTAVIFLGLFSYVAKTAKAGVPTRLQNFIEIILKFIDEQVKDLFHYESKVVAPLALSVFVWVFLMNFMDLVPVDLLPWLGTLVGIEYMRVVPSTDLNITFGLSFGVILLVMYYNFTKKGAKNYAKEYFGHPFEGNGVFVKLILVFPNVLLNTVETIAKPVSLGLRLFGNLYAGELIFLLIAVFTLGYGLEQLLSVGGIVMIVAQFTLGLVWALFHILIITLQAFIFMMLSIVYLAQSHDTGH</sequence>
<keyword evidence="7" id="KW-0375">Hydrogen ion transport</keyword>
<keyword evidence="6 12" id="KW-0812">Transmembrane</keyword>
<dbReference type="InterPro" id="IPR045082">
    <property type="entry name" value="ATP_syn_F0_a_bact/chloroplast"/>
</dbReference>
<comment type="subcellular location">
    <subcellularLocation>
        <location evidence="1">Membrane</location>
        <topology evidence="1">Multi-pass membrane protein</topology>
    </subcellularLocation>
</comment>
<dbReference type="EMBL" id="UOEW01000351">
    <property type="protein sequence ID" value="VAW42213.1"/>
    <property type="molecule type" value="Genomic_DNA"/>
</dbReference>
<feature type="transmembrane region" description="Helical" evidence="12">
    <location>
        <begin position="138"/>
        <end position="157"/>
    </location>
</feature>
<dbReference type="HAMAP" id="MF_01393">
    <property type="entry name" value="ATP_synth_a_bact"/>
    <property type="match status" value="1"/>
</dbReference>
<keyword evidence="5" id="KW-0138">CF(0)</keyword>
<dbReference type="FunFam" id="1.20.120.220:FF:000002">
    <property type="entry name" value="ATP synthase subunit a"/>
    <property type="match status" value="1"/>
</dbReference>
<evidence type="ECO:0000256" key="4">
    <source>
        <dbReference type="ARBA" id="ARBA00022475"/>
    </source>
</evidence>
<dbReference type="PANTHER" id="PTHR42823:SF3">
    <property type="entry name" value="ATP SYNTHASE SUBUNIT A, CHLOROPLASTIC"/>
    <property type="match status" value="1"/>
</dbReference>
<reference evidence="13" key="1">
    <citation type="submission" date="2018-06" db="EMBL/GenBank/DDBJ databases">
        <authorList>
            <person name="Zhirakovskaya E."/>
        </authorList>
    </citation>
    <scope>NUCLEOTIDE SEQUENCE</scope>
</reference>
<organism evidence="13">
    <name type="scientific">hydrothermal vent metagenome</name>
    <dbReference type="NCBI Taxonomy" id="652676"/>
    <lineage>
        <taxon>unclassified sequences</taxon>
        <taxon>metagenomes</taxon>
        <taxon>ecological metagenomes</taxon>
    </lineage>
</organism>
<dbReference type="Pfam" id="PF00119">
    <property type="entry name" value="ATP-synt_A"/>
    <property type="match status" value="1"/>
</dbReference>
<evidence type="ECO:0000256" key="11">
    <source>
        <dbReference type="ARBA" id="ARBA00023310"/>
    </source>
</evidence>
<keyword evidence="11" id="KW-0066">ATP synthesis</keyword>
<dbReference type="GO" id="GO:0016787">
    <property type="term" value="F:hydrolase activity"/>
    <property type="evidence" value="ECO:0007669"/>
    <property type="project" value="UniProtKB-KW"/>
</dbReference>
<evidence type="ECO:0000313" key="13">
    <source>
        <dbReference type="EMBL" id="VAW42213.1"/>
    </source>
</evidence>
<dbReference type="EC" id="3.6.3.14" evidence="13"/>
<evidence type="ECO:0000256" key="7">
    <source>
        <dbReference type="ARBA" id="ARBA00022781"/>
    </source>
</evidence>
<keyword evidence="9" id="KW-0406">Ion transport</keyword>
<name>A0A3B0VPM2_9ZZZZ</name>
<comment type="similarity">
    <text evidence="2">Belongs to the ATPase A chain family.</text>
</comment>
<dbReference type="NCBIfam" id="NF004477">
    <property type="entry name" value="PRK05815.1-1"/>
    <property type="match status" value="1"/>
</dbReference>
<dbReference type="InterPro" id="IPR035908">
    <property type="entry name" value="F0_ATP_A_sf"/>
</dbReference>
<feature type="transmembrane region" description="Helical" evidence="12">
    <location>
        <begin position="38"/>
        <end position="56"/>
    </location>
</feature>